<keyword evidence="2" id="KW-1185">Reference proteome</keyword>
<dbReference type="EnsemblMetazoa" id="tetur05g06420.1">
    <property type="protein sequence ID" value="tetur05g06420.1"/>
    <property type="gene ID" value="tetur05g06420"/>
</dbReference>
<dbReference type="HOGENOM" id="CLU_048952_0_0_1"/>
<accession>T1K5I9</accession>
<dbReference type="Proteomes" id="UP000015104">
    <property type="component" value="Unassembled WGS sequence"/>
</dbReference>
<reference evidence="2" key="1">
    <citation type="submission" date="2011-08" db="EMBL/GenBank/DDBJ databases">
        <authorList>
            <person name="Rombauts S."/>
        </authorList>
    </citation>
    <scope>NUCLEOTIDE SEQUENCE</scope>
    <source>
        <strain evidence="2">London</strain>
    </source>
</reference>
<evidence type="ECO:0000313" key="2">
    <source>
        <dbReference type="Proteomes" id="UP000015104"/>
    </source>
</evidence>
<name>T1K5I9_TETUR</name>
<sequence>MDTVNPLKRPLPVPSDPLKLLVCSNCKKDNNVVLNLKTCGCLFCNSCDGDTRDICVSCQSKIDPKIKLAFLINLKCKFYEINKCYNIAEYKCKCIQNCFVCGSCLNFIHEKRMSGCCVPEVLRPKVTTNREPCQLCKEFIAEFKLISEPFTKICFNCKINKKAMCTQYEKKSETDSIWHQFNSDFVQSSQFACDNIKQLKEVLEASSLVRDQEIKKCKDAISEIQKCLDEYTQQYDQQILTLKRQLDSFNKILKILSPDGKVKTILDSLQNEKLTLFGEQGKVQIINFFKYYREKNNYNPVTEQIKRFVIQKNCSRTHILKFPLSSTSISDVSTDSDTSVQEIIDNGVKTFIIVVEMPTSANERECILEKIEEHRDKWLRTTDFRVNSKVIIFDADATDTHKYKRAKISKKGLKTSEVFLLDFGFEITVKNSSIGEINEIDIDGKKSCFLAQLTGNVDVKCGIEQESSISQIIRTGDTFELPKAQHIHFLD</sequence>
<dbReference type="KEGG" id="tut:107360260"/>
<dbReference type="EMBL" id="CAEY01001588">
    <property type="status" value="NOT_ANNOTATED_CDS"/>
    <property type="molecule type" value="Genomic_DNA"/>
</dbReference>
<protein>
    <submittedName>
        <fullName evidence="1">Uncharacterized protein</fullName>
    </submittedName>
</protein>
<proteinExistence type="predicted"/>
<evidence type="ECO:0000313" key="1">
    <source>
        <dbReference type="EnsemblMetazoa" id="tetur05g06420.1"/>
    </source>
</evidence>
<gene>
    <name evidence="1" type="primary">107360260</name>
</gene>
<dbReference type="AlphaFoldDB" id="T1K5I9"/>
<organism evidence="1 2">
    <name type="scientific">Tetranychus urticae</name>
    <name type="common">Two-spotted spider mite</name>
    <dbReference type="NCBI Taxonomy" id="32264"/>
    <lineage>
        <taxon>Eukaryota</taxon>
        <taxon>Metazoa</taxon>
        <taxon>Ecdysozoa</taxon>
        <taxon>Arthropoda</taxon>
        <taxon>Chelicerata</taxon>
        <taxon>Arachnida</taxon>
        <taxon>Acari</taxon>
        <taxon>Acariformes</taxon>
        <taxon>Trombidiformes</taxon>
        <taxon>Prostigmata</taxon>
        <taxon>Eleutherengona</taxon>
        <taxon>Raphignathae</taxon>
        <taxon>Tetranychoidea</taxon>
        <taxon>Tetranychidae</taxon>
        <taxon>Tetranychus</taxon>
    </lineage>
</organism>
<reference evidence="1" key="2">
    <citation type="submission" date="2015-06" db="UniProtKB">
        <authorList>
            <consortium name="EnsemblMetazoa"/>
        </authorList>
    </citation>
    <scope>IDENTIFICATION</scope>
</reference>